<keyword evidence="2" id="KW-1185">Reference proteome</keyword>
<evidence type="ECO:0008006" key="3">
    <source>
        <dbReference type="Google" id="ProtNLM"/>
    </source>
</evidence>
<protein>
    <recommendedName>
        <fullName evidence="3">Head decoration protein</fullName>
    </recommendedName>
</protein>
<organism evidence="1 2">
    <name type="scientific">Enterococcus wangshanyuanii</name>
    <dbReference type="NCBI Taxonomy" id="2005703"/>
    <lineage>
        <taxon>Bacteria</taxon>
        <taxon>Bacillati</taxon>
        <taxon>Bacillota</taxon>
        <taxon>Bacilli</taxon>
        <taxon>Lactobacillales</taxon>
        <taxon>Enterococcaceae</taxon>
        <taxon>Enterococcus</taxon>
    </lineage>
</organism>
<dbReference type="RefSeq" id="WP_227011240.1">
    <property type="nucleotide sequence ID" value="NZ_BMKI01000002.1"/>
</dbReference>
<comment type="caution">
    <text evidence="1">The sequence shown here is derived from an EMBL/GenBank/DDBJ whole genome shotgun (WGS) entry which is preliminary data.</text>
</comment>
<dbReference type="Proteomes" id="UP000630615">
    <property type="component" value="Unassembled WGS sequence"/>
</dbReference>
<sequence>MKMGSVVTKGKNTKQILANATLFQSFGGQIGDTGVAASNGRKIIPAGTPVGGDNNFYADEQAVLVVSNDEKAQGVLLHDVDVSDGTANGTVLVFGFVNENRLEDGLTVSAAAKAALDGKVTFVKRNL</sequence>
<evidence type="ECO:0000313" key="2">
    <source>
        <dbReference type="Proteomes" id="UP000630615"/>
    </source>
</evidence>
<reference evidence="2" key="1">
    <citation type="journal article" date="2019" name="Int. J. Syst. Evol. Microbiol.">
        <title>The Global Catalogue of Microorganisms (GCM) 10K type strain sequencing project: providing services to taxonomists for standard genome sequencing and annotation.</title>
        <authorList>
            <consortium name="The Broad Institute Genomics Platform"/>
            <consortium name="The Broad Institute Genome Sequencing Center for Infectious Disease"/>
            <person name="Wu L."/>
            <person name="Ma J."/>
        </authorList>
    </citation>
    <scope>NUCLEOTIDE SEQUENCE [LARGE SCALE GENOMIC DNA]</scope>
    <source>
        <strain evidence="2">CGMCC 1.15942</strain>
    </source>
</reference>
<accession>A0ABQ1NZ23</accession>
<gene>
    <name evidence="1" type="ORF">GCM10011573_16870</name>
</gene>
<name>A0ABQ1NZ23_9ENTE</name>
<proteinExistence type="predicted"/>
<dbReference type="EMBL" id="BMKI01000002">
    <property type="protein sequence ID" value="GGC87856.1"/>
    <property type="molecule type" value="Genomic_DNA"/>
</dbReference>
<evidence type="ECO:0000313" key="1">
    <source>
        <dbReference type="EMBL" id="GGC87856.1"/>
    </source>
</evidence>